<comment type="function">
    <text evidence="18">Component of the 4EHP-GYF2 complex, a multiprotein complex that acts as a repressor of translation initiation. In association with GIGYF2, assists ribosome-associated quality control (RQC) by sequestering the mRNA cap, blocking ribosome initiation and decreasing the translational load on problematic messages. Part of a pathway that works in parallel to RQC-mediated degradation of the stalled nascent polypeptide. GIGYF2 and EIF4E2 work downstream and independently of ZNF598, which seems to work as a scaffold that can recruit them to faulty mRNA even if alternative recruitment mechanisms may exist.</text>
</comment>
<dbReference type="GO" id="GO:0000932">
    <property type="term" value="C:P-body"/>
    <property type="evidence" value="ECO:0007669"/>
    <property type="project" value="UniProtKB-SubCell"/>
</dbReference>
<dbReference type="SMART" id="SM00720">
    <property type="entry name" value="calpain_III"/>
    <property type="match status" value="2"/>
</dbReference>
<evidence type="ECO:0000256" key="3">
    <source>
        <dbReference type="ARBA" id="ARBA00009860"/>
    </source>
</evidence>
<feature type="active site" evidence="23 24">
    <location>
        <position position="70"/>
    </location>
</feature>
<dbReference type="PANTHER" id="PTHR10183:SF30">
    <property type="entry name" value="CALPAIN-10"/>
    <property type="match status" value="1"/>
</dbReference>
<keyword evidence="6" id="KW-0396">Initiation factor</keyword>
<keyword evidence="13" id="KW-0694">RNA-binding</keyword>
<dbReference type="OrthoDB" id="167576at2759"/>
<keyword evidence="14" id="KW-0648">Protein biosynthesis</keyword>
<feature type="region of interest" description="Disordered" evidence="25">
    <location>
        <begin position="669"/>
        <end position="708"/>
    </location>
</feature>
<dbReference type="InterPro" id="IPR019770">
    <property type="entry name" value="TIF_eIF_4E_CS"/>
</dbReference>
<dbReference type="SUPFAM" id="SSF49758">
    <property type="entry name" value="Calpain large subunit, middle domain (domain III)"/>
    <property type="match status" value="3"/>
</dbReference>
<evidence type="ECO:0000256" key="5">
    <source>
        <dbReference type="ARBA" id="ARBA00022499"/>
    </source>
</evidence>
<dbReference type="GO" id="GO:0004198">
    <property type="term" value="F:calcium-dependent cysteine-type endopeptidase activity"/>
    <property type="evidence" value="ECO:0007669"/>
    <property type="project" value="InterPro"/>
</dbReference>
<dbReference type="Pfam" id="PF01652">
    <property type="entry name" value="IF4E"/>
    <property type="match status" value="1"/>
</dbReference>
<comment type="similarity">
    <text evidence="3">Belongs to the eukaryotic initiation factor 4E family.</text>
</comment>
<evidence type="ECO:0000313" key="28">
    <source>
        <dbReference type="Proteomes" id="UP000281406"/>
    </source>
</evidence>
<comment type="similarity">
    <text evidence="2">Belongs to the peptidase C2 family.</text>
</comment>
<dbReference type="EMBL" id="RJVU01053127">
    <property type="protein sequence ID" value="ROL40645.1"/>
    <property type="molecule type" value="Genomic_DNA"/>
</dbReference>
<evidence type="ECO:0000313" key="27">
    <source>
        <dbReference type="EMBL" id="ROL40645.1"/>
    </source>
</evidence>
<evidence type="ECO:0000256" key="22">
    <source>
        <dbReference type="ARBA" id="ARBA00083266"/>
    </source>
</evidence>
<keyword evidence="9 24" id="KW-0378">Hydrolase</keyword>
<evidence type="ECO:0000256" key="4">
    <source>
        <dbReference type="ARBA" id="ARBA00022490"/>
    </source>
</evidence>
<dbReference type="GO" id="GO:0006417">
    <property type="term" value="P:regulation of translation"/>
    <property type="evidence" value="ECO:0007669"/>
    <property type="project" value="UniProtKB-KW"/>
</dbReference>
<dbReference type="PRINTS" id="PR00704">
    <property type="entry name" value="CALPAIN"/>
</dbReference>
<evidence type="ECO:0000256" key="15">
    <source>
        <dbReference type="ARBA" id="ARBA00022990"/>
    </source>
</evidence>
<dbReference type="InterPro" id="IPR000169">
    <property type="entry name" value="Pept_cys_AS"/>
</dbReference>
<dbReference type="SUPFAM" id="SSF54001">
    <property type="entry name" value="Cysteine proteinases"/>
    <property type="match status" value="1"/>
</dbReference>
<evidence type="ECO:0000256" key="25">
    <source>
        <dbReference type="SAM" id="MobiDB-lite"/>
    </source>
</evidence>
<evidence type="ECO:0000256" key="7">
    <source>
        <dbReference type="ARBA" id="ARBA00022553"/>
    </source>
</evidence>
<evidence type="ECO:0000256" key="8">
    <source>
        <dbReference type="ARBA" id="ARBA00022670"/>
    </source>
</evidence>
<evidence type="ECO:0000256" key="13">
    <source>
        <dbReference type="ARBA" id="ARBA00022884"/>
    </source>
</evidence>
<evidence type="ECO:0000256" key="17">
    <source>
        <dbReference type="ARBA" id="ARBA00054290"/>
    </source>
</evidence>
<feature type="active site" evidence="23 24">
    <location>
        <position position="238"/>
    </location>
</feature>
<keyword evidence="11" id="KW-0832">Ubl conjugation</keyword>
<dbReference type="InterPro" id="IPR001300">
    <property type="entry name" value="Peptidase_C2_calpain_cat"/>
</dbReference>
<dbReference type="PANTHER" id="PTHR10183">
    <property type="entry name" value="CALPAIN"/>
    <property type="match status" value="1"/>
</dbReference>
<dbReference type="InterPro" id="IPR022682">
    <property type="entry name" value="Calpain_domain_III"/>
</dbReference>
<proteinExistence type="inferred from homology"/>
<keyword evidence="10 24" id="KW-0788">Thiol protease</keyword>
<keyword evidence="7" id="KW-0597">Phosphoprotein</keyword>
<dbReference type="InterPro" id="IPR036213">
    <property type="entry name" value="Calpain_III_sf"/>
</dbReference>
<dbReference type="FunFam" id="2.60.120.380:FF:000006">
    <property type="entry name" value="Calpain 10"/>
    <property type="match status" value="1"/>
</dbReference>
<dbReference type="PROSITE" id="PS00813">
    <property type="entry name" value="IF4E"/>
    <property type="match status" value="1"/>
</dbReference>
<evidence type="ECO:0000259" key="26">
    <source>
        <dbReference type="PROSITE" id="PS50203"/>
    </source>
</evidence>
<comment type="subunit">
    <text evidence="19">Interacts with EIF4EBP1, EIF4EBP2 and EIF4EBP3. Does not interact with eIF4G (EIF4G1, EIF4G2 or EIF4G3). Component of the 4EHP-GYF2 complex, at least composed of EIF4E2, GIGYF2 and ZNF598. Interacts with GIGYF2 (via the 4EHP-binding motif); the interaction is direct. Interacts with EIF4ENIF1/4E-T (via YXXXXLphi motif); increasing affinity for the 7-methylguanosine-containing mRNA cap.</text>
</comment>
<dbReference type="CDD" id="cd00044">
    <property type="entry name" value="CysPc"/>
    <property type="match status" value="1"/>
</dbReference>
<keyword evidence="28" id="KW-1185">Reference proteome</keyword>
<organism evidence="27 28">
    <name type="scientific">Anabarilius grahami</name>
    <name type="common">Kanglang fish</name>
    <name type="synonym">Barilius grahami</name>
    <dbReference type="NCBI Taxonomy" id="495550"/>
    <lineage>
        <taxon>Eukaryota</taxon>
        <taxon>Metazoa</taxon>
        <taxon>Chordata</taxon>
        <taxon>Craniata</taxon>
        <taxon>Vertebrata</taxon>
        <taxon>Euteleostomi</taxon>
        <taxon>Actinopterygii</taxon>
        <taxon>Neopterygii</taxon>
        <taxon>Teleostei</taxon>
        <taxon>Ostariophysi</taxon>
        <taxon>Cypriniformes</taxon>
        <taxon>Xenocyprididae</taxon>
        <taxon>Xenocypridinae</taxon>
        <taxon>Xenocypridinae incertae sedis</taxon>
        <taxon>Anabarilius</taxon>
    </lineage>
</organism>
<feature type="active site" evidence="23 24">
    <location>
        <position position="263"/>
    </location>
</feature>
<dbReference type="FunFam" id="3.30.760.10:FF:000001">
    <property type="entry name" value="Eukaryotic translation initiation factor 4E type 2 isoformX2"/>
    <property type="match status" value="1"/>
</dbReference>
<keyword evidence="4" id="KW-0963">Cytoplasm</keyword>
<feature type="compositionally biased region" description="Basic and acidic residues" evidence="25">
    <location>
        <begin position="669"/>
        <end position="699"/>
    </location>
</feature>
<evidence type="ECO:0000256" key="14">
    <source>
        <dbReference type="ARBA" id="ARBA00022917"/>
    </source>
</evidence>
<dbReference type="Gene3D" id="3.90.70.10">
    <property type="entry name" value="Cysteine proteinases"/>
    <property type="match status" value="1"/>
</dbReference>
<evidence type="ECO:0000256" key="18">
    <source>
        <dbReference type="ARBA" id="ARBA00054780"/>
    </source>
</evidence>
<dbReference type="InterPro" id="IPR022684">
    <property type="entry name" value="Calpain_cysteine_protease"/>
</dbReference>
<dbReference type="GO" id="GO:0003743">
    <property type="term" value="F:translation initiation factor activity"/>
    <property type="evidence" value="ECO:0007669"/>
    <property type="project" value="UniProtKB-KW"/>
</dbReference>
<evidence type="ECO:0000256" key="23">
    <source>
        <dbReference type="PIRSR" id="PIRSR622684-1"/>
    </source>
</evidence>
<dbReference type="Pfam" id="PF01067">
    <property type="entry name" value="Calpain_III"/>
    <property type="match status" value="3"/>
</dbReference>
<reference evidence="27 28" key="1">
    <citation type="submission" date="2018-10" db="EMBL/GenBank/DDBJ databases">
        <title>Genome assembly for a Yunnan-Guizhou Plateau 3E fish, Anabarilius grahami (Regan), and its evolutionary and genetic applications.</title>
        <authorList>
            <person name="Jiang W."/>
        </authorList>
    </citation>
    <scope>NUCLEOTIDE SEQUENCE [LARGE SCALE GENOMIC DNA]</scope>
    <source>
        <strain evidence="27">AG-KIZ</strain>
        <tissue evidence="27">Muscle</tissue>
    </source>
</reference>
<dbReference type="AlphaFoldDB" id="A0A3N0Y382"/>
<dbReference type="Gene3D" id="3.30.760.10">
    <property type="entry name" value="RNA Cap, Translation Initiation Factor Eif4e"/>
    <property type="match status" value="1"/>
</dbReference>
<evidence type="ECO:0000256" key="9">
    <source>
        <dbReference type="ARBA" id="ARBA00022801"/>
    </source>
</evidence>
<dbReference type="SMART" id="SM00230">
    <property type="entry name" value="CysPc"/>
    <property type="match status" value="1"/>
</dbReference>
<evidence type="ECO:0000256" key="16">
    <source>
        <dbReference type="ARBA" id="ARBA00023158"/>
    </source>
</evidence>
<evidence type="ECO:0000256" key="2">
    <source>
        <dbReference type="ARBA" id="ARBA00007623"/>
    </source>
</evidence>
<dbReference type="GO" id="GO:0006508">
    <property type="term" value="P:proteolysis"/>
    <property type="evidence" value="ECO:0007669"/>
    <property type="project" value="UniProtKB-KW"/>
</dbReference>
<dbReference type="PROSITE" id="PS00139">
    <property type="entry name" value="THIOL_PROTEASE_CYS"/>
    <property type="match status" value="1"/>
</dbReference>
<dbReference type="InterPro" id="IPR001040">
    <property type="entry name" value="TIF_eIF_4E"/>
</dbReference>
<dbReference type="InterPro" id="IPR038765">
    <property type="entry name" value="Papain-like_cys_pep_sf"/>
</dbReference>
<dbReference type="InterPro" id="IPR023398">
    <property type="entry name" value="TIF_eIF4e-like"/>
</dbReference>
<dbReference type="PROSITE" id="PS50203">
    <property type="entry name" value="CALPAIN_CAT"/>
    <property type="match status" value="1"/>
</dbReference>
<keyword evidence="16" id="KW-0943">RNA-mediated gene silencing</keyword>
<accession>A0A3N0Y382</accession>
<comment type="caution">
    <text evidence="27">The sequence shown here is derived from an EMBL/GenBank/DDBJ whole genome shotgun (WGS) entry which is preliminary data.</text>
</comment>
<dbReference type="GO" id="GO:0031047">
    <property type="term" value="P:regulatory ncRNA-mediated gene silencing"/>
    <property type="evidence" value="ECO:0007669"/>
    <property type="project" value="UniProtKB-KW"/>
</dbReference>
<evidence type="ECO:0000256" key="1">
    <source>
        <dbReference type="ARBA" id="ARBA00004201"/>
    </source>
</evidence>
<dbReference type="GO" id="GO:0003723">
    <property type="term" value="F:RNA binding"/>
    <property type="evidence" value="ECO:0007669"/>
    <property type="project" value="UniProtKB-KW"/>
</dbReference>
<evidence type="ECO:0000256" key="12">
    <source>
        <dbReference type="ARBA" id="ARBA00022845"/>
    </source>
</evidence>
<evidence type="ECO:0000256" key="11">
    <source>
        <dbReference type="ARBA" id="ARBA00022843"/>
    </source>
</evidence>
<dbReference type="InterPro" id="IPR022683">
    <property type="entry name" value="Calpain_III"/>
</dbReference>
<name>A0A3N0Y382_ANAGA</name>
<comment type="function">
    <text evidence="17">Recognizes and binds the 7-methylguanosine-containing mRNA cap during an early step in the initiation. Acts as a repressor of translation initiation. In contrast to EIF4E, it is unable to bind eIF4G (EIF4G1, EIF4G2 or EIF4G3), suggesting that it acts by competing with EIF4E and block assembly of eIF4F at the cap. In P-bodies, component of a complex that promotes miRNA-mediated translational repression. Involved in virus-induced host response by mediating miRNA MIR34A-induced translational silencing which controls IFNB1 production by a negative feedback mechanism.</text>
</comment>
<dbReference type="SUPFAM" id="SSF55418">
    <property type="entry name" value="eIF4e-like"/>
    <property type="match status" value="1"/>
</dbReference>
<dbReference type="Gene3D" id="2.60.120.380">
    <property type="match status" value="3"/>
</dbReference>
<evidence type="ECO:0000256" key="19">
    <source>
        <dbReference type="ARBA" id="ARBA00062477"/>
    </source>
</evidence>
<evidence type="ECO:0000256" key="6">
    <source>
        <dbReference type="ARBA" id="ARBA00022540"/>
    </source>
</evidence>
<keyword evidence="15" id="KW-0007">Acetylation</keyword>
<feature type="domain" description="Calpain catalytic" evidence="26">
    <location>
        <begin position="10"/>
        <end position="317"/>
    </location>
</feature>
<dbReference type="Proteomes" id="UP000281406">
    <property type="component" value="Unassembled WGS sequence"/>
</dbReference>
<evidence type="ECO:0000256" key="10">
    <source>
        <dbReference type="ARBA" id="ARBA00022807"/>
    </source>
</evidence>
<gene>
    <name evidence="27" type="ORF">DPX16_9639</name>
</gene>
<keyword evidence="12" id="KW-0810">Translation regulation</keyword>
<keyword evidence="8 24" id="KW-0645">Protease</keyword>
<keyword evidence="5" id="KW-1017">Isopeptide bond</keyword>
<evidence type="ECO:0000256" key="24">
    <source>
        <dbReference type="PROSITE-ProRule" id="PRU00239"/>
    </source>
</evidence>
<evidence type="ECO:0000256" key="20">
    <source>
        <dbReference type="ARBA" id="ARBA00070561"/>
    </source>
</evidence>
<dbReference type="Pfam" id="PF00648">
    <property type="entry name" value="Peptidase_C2"/>
    <property type="match status" value="1"/>
</dbReference>
<sequence>METEIEHHSLFVDPDFPADDSSIFSDYITPLSKLLGDVTWLRPQDICKQPQLFPNDPVEAHSKQGILGDCWFLCACSMLLKNQHLLNKVFPPEQPLWDDSAYHGEFRFQFWRNGHWIEVRVDDRLPCINDTLCFSRCQSPRAFWVALLEKAYAKLHGSYERLWAGQVCEAMVDLSGTIVVRWSLKGAESSHQSSDTQTQHTANGTGLSQLSLELKERCAISCCVHSASTGVPELGQFHAMSVMEWTNVTTTTGEQVELIRIRNPWGRKSWAGVWRESGSGWNSLEASCAQALLGSTAEGEFWMDLTEFQQEFDEVTVGYPVSDAGHLQSIYTGSFLTHSHQIGGRWVKGHSAGGCRNNSTFSRNPKFWLKVCERGEVLLSLLQYRRTEQPAEGGTQQHPHLQAIALHVWKVEKKHFNLVRTLNKPPIVSHTHAYDREVVVDTHLNPGFYLLVEKKHFNLVRTLNKPPIVSHTHAYDREVVVDTHLNPGFYLLVPSTFLQGAEGRFLLRVHSSCSTSLSVMKSTPPPLQHCSEGEWETISSHGSWSVGSTAGGSRNFATHGHNPRIPLTVTYDPGGNNVRVTLLQNRPENALHAIGFHIYKVPDSGSGFPLTPGSICPVVGCVPHAHSQEVSVFCHLQPGEYVVIPSTYQPELSAHFTLTLLRRIHRLKDDDSGDHDQDNGSPKDGEKEKNDEEEKDSNTTKRKAVVPGAGEHPLQYNYTFWYSRRTPGRPASTQSYEQNIKQIGSFASVEQFWRFYSHMIRPGDLTGHSDFHLFKEGIKPMWEDDANKSGGKWIIRLRKGLASRCWENLILAMLGEQFMVGEEICGAVVSVRFQEDIISIWNKTASDQATTARIRDTLRRVLNLPPNTIMEYKTHTDSINALPGMGAMLPDSLCLAFASGKTLISKIAQHPLESSTLEKRLYS</sequence>
<evidence type="ECO:0000256" key="21">
    <source>
        <dbReference type="ARBA" id="ARBA00077912"/>
    </source>
</evidence>
<comment type="subcellular location">
    <subcellularLocation>
        <location evidence="1">Cytoplasm</location>
        <location evidence="1">P-body</location>
    </subcellularLocation>
</comment>
<protein>
    <recommendedName>
        <fullName evidence="20">Eukaryotic translation initiation factor 4E type 2</fullName>
    </recommendedName>
    <alternativeName>
        <fullName evidence="21">Eukaryotic translation initiation factor 4E-like 3</fullName>
    </alternativeName>
    <alternativeName>
        <fullName evidence="22">eIF4E-like protein 4E-LP</fullName>
    </alternativeName>
</protein>